<dbReference type="EC" id="2.7.13.3" evidence="2"/>
<evidence type="ECO:0000256" key="5">
    <source>
        <dbReference type="PROSITE-ProRule" id="PRU00169"/>
    </source>
</evidence>
<protein>
    <recommendedName>
        <fullName evidence="2">histidine kinase</fullName>
        <ecNumber evidence="2">2.7.13.3</ecNumber>
    </recommendedName>
</protein>
<dbReference type="Pfam" id="PF00072">
    <property type="entry name" value="Response_reg"/>
    <property type="match status" value="1"/>
</dbReference>
<dbReference type="InterPro" id="IPR011006">
    <property type="entry name" value="CheY-like_superfamily"/>
</dbReference>
<dbReference type="Proteomes" id="UP000063991">
    <property type="component" value="Chromosome"/>
</dbReference>
<evidence type="ECO:0000256" key="6">
    <source>
        <dbReference type="SAM" id="Phobius"/>
    </source>
</evidence>
<dbReference type="PANTHER" id="PTHR45339:SF1">
    <property type="entry name" value="HYBRID SIGNAL TRANSDUCTION HISTIDINE KINASE J"/>
    <property type="match status" value="1"/>
</dbReference>
<feature type="domain" description="Response regulatory" evidence="8">
    <location>
        <begin position="438"/>
        <end position="552"/>
    </location>
</feature>
<dbReference type="PRINTS" id="PR00344">
    <property type="entry name" value="BCTRLSENSOR"/>
</dbReference>
<dbReference type="SMART" id="SM00388">
    <property type="entry name" value="HisKA"/>
    <property type="match status" value="1"/>
</dbReference>
<dbReference type="AlphaFoldDB" id="A0A126PYF3"/>
<dbReference type="InterPro" id="IPR003661">
    <property type="entry name" value="HisK_dim/P_dom"/>
</dbReference>
<dbReference type="SUPFAM" id="SSF52172">
    <property type="entry name" value="CheY-like"/>
    <property type="match status" value="1"/>
</dbReference>
<dbReference type="Gene3D" id="3.30.565.10">
    <property type="entry name" value="Histidine kinase-like ATPase, C-terminal domain"/>
    <property type="match status" value="1"/>
</dbReference>
<dbReference type="InterPro" id="IPR005467">
    <property type="entry name" value="His_kinase_dom"/>
</dbReference>
<dbReference type="SMART" id="SM00387">
    <property type="entry name" value="HATPase_c"/>
    <property type="match status" value="1"/>
</dbReference>
<dbReference type="OrthoDB" id="9810730at2"/>
<dbReference type="InterPro" id="IPR001789">
    <property type="entry name" value="Sig_transdc_resp-reg_receiver"/>
</dbReference>
<name>A0A126PYF3_ALTMA</name>
<dbReference type="CDD" id="cd16922">
    <property type="entry name" value="HATPase_EvgS-ArcB-TorS-like"/>
    <property type="match status" value="1"/>
</dbReference>
<proteinExistence type="predicted"/>
<feature type="transmembrane region" description="Helical" evidence="6">
    <location>
        <begin position="141"/>
        <end position="160"/>
    </location>
</feature>
<dbReference type="InterPro" id="IPR003594">
    <property type="entry name" value="HATPase_dom"/>
</dbReference>
<evidence type="ECO:0000313" key="9">
    <source>
        <dbReference type="EMBL" id="AMJ97268.1"/>
    </source>
</evidence>
<gene>
    <name evidence="9" type="ORF">AVL55_03270</name>
</gene>
<evidence type="ECO:0000256" key="2">
    <source>
        <dbReference type="ARBA" id="ARBA00012438"/>
    </source>
</evidence>
<dbReference type="GO" id="GO:0003677">
    <property type="term" value="F:DNA binding"/>
    <property type="evidence" value="ECO:0007669"/>
    <property type="project" value="UniProtKB-KW"/>
</dbReference>
<evidence type="ECO:0000256" key="3">
    <source>
        <dbReference type="ARBA" id="ARBA00022553"/>
    </source>
</evidence>
<dbReference type="CDD" id="cd17546">
    <property type="entry name" value="REC_hyHK_CKI1_RcsC-like"/>
    <property type="match status" value="1"/>
</dbReference>
<keyword evidence="3 5" id="KW-0597">Phosphoprotein</keyword>
<feature type="modified residue" description="4-aspartylphosphate" evidence="5">
    <location>
        <position position="487"/>
    </location>
</feature>
<dbReference type="Pfam" id="PF02518">
    <property type="entry name" value="HATPase_c"/>
    <property type="match status" value="1"/>
</dbReference>
<dbReference type="PROSITE" id="PS50109">
    <property type="entry name" value="HIS_KIN"/>
    <property type="match status" value="1"/>
</dbReference>
<dbReference type="EMBL" id="CP014323">
    <property type="protein sequence ID" value="AMJ97268.1"/>
    <property type="molecule type" value="Genomic_DNA"/>
</dbReference>
<sequence>MPKQYSTKPESFGEVTSALQKAGFKILLVFSLLILAVIVIAQPQNVYVAVFFGLSWCAISIAGIIFSNYKEPLAKLWAILTIPVAPYLVISNGLMPATLVPIATIFPILLLSNGWRISAMVVLACCTFLVPFYEGDYGKGLWLRLCVTNLVVSLLIYALASQLEKALVESKNKTLELNRALASEKQASAAQSRFLATMSHEIRTPLNGILGLTDVVLSHDISESARPNLEKIQRSGLSLNRILNDILDLSKLNAGKLALEIIPFDLKSTAKDCVAFYAQLAQNKGISLRIEVDKTLNTCVVGDATRLSQVLNNLVSNAIKFTHQGSVTLGLSKGEASKTHQFVRFSVKDTGDGIDASEQERVFDAFTQANSSINRMHGGTGLGLQIVKSLVEAMGGTVYLKSAVGQGSEFYFELPFEIADSVIGAKEQESTPSFPNLTVLVAEDNDINQVVAKSLLEDTGLRVALANNGNEAVEIALKQHFDLILMDLHMPEMNGSEAALALRKANITIPIIAFTAAVVAEEIDKALASGMNGYLTKPVNKTELHAVLTKYLGGEMSTESSCIAKGEYTE</sequence>
<keyword evidence="4" id="KW-0902">Two-component regulatory system</keyword>
<feature type="transmembrane region" description="Helical" evidence="6">
    <location>
        <begin position="22"/>
        <end position="41"/>
    </location>
</feature>
<comment type="catalytic activity">
    <reaction evidence="1">
        <text>ATP + protein L-histidine = ADP + protein N-phospho-L-histidine.</text>
        <dbReference type="EC" id="2.7.13.3"/>
    </reaction>
</comment>
<accession>A0A126PYF3</accession>
<evidence type="ECO:0000313" key="10">
    <source>
        <dbReference type="Proteomes" id="UP000063991"/>
    </source>
</evidence>
<feature type="transmembrane region" description="Helical" evidence="6">
    <location>
        <begin position="76"/>
        <end position="109"/>
    </location>
</feature>
<dbReference type="GO" id="GO:0000155">
    <property type="term" value="F:phosphorelay sensor kinase activity"/>
    <property type="evidence" value="ECO:0007669"/>
    <property type="project" value="InterPro"/>
</dbReference>
<organism evidence="9 10">
    <name type="scientific">Alteromonas macleodii</name>
    <name type="common">Pseudoalteromonas macleodii</name>
    <dbReference type="NCBI Taxonomy" id="28108"/>
    <lineage>
        <taxon>Bacteria</taxon>
        <taxon>Pseudomonadati</taxon>
        <taxon>Pseudomonadota</taxon>
        <taxon>Gammaproteobacteria</taxon>
        <taxon>Alteromonadales</taxon>
        <taxon>Alteromonadaceae</taxon>
        <taxon>Alteromonas/Salinimonas group</taxon>
        <taxon>Alteromonas</taxon>
    </lineage>
</organism>
<feature type="transmembrane region" description="Helical" evidence="6">
    <location>
        <begin position="47"/>
        <end position="69"/>
    </location>
</feature>
<feature type="transmembrane region" description="Helical" evidence="6">
    <location>
        <begin position="115"/>
        <end position="134"/>
    </location>
</feature>
<dbReference type="InterPro" id="IPR004358">
    <property type="entry name" value="Sig_transdc_His_kin-like_C"/>
</dbReference>
<dbReference type="Gene3D" id="3.40.50.2300">
    <property type="match status" value="1"/>
</dbReference>
<feature type="domain" description="Histidine kinase" evidence="7">
    <location>
        <begin position="197"/>
        <end position="418"/>
    </location>
</feature>
<dbReference type="PANTHER" id="PTHR45339">
    <property type="entry name" value="HYBRID SIGNAL TRANSDUCTION HISTIDINE KINASE J"/>
    <property type="match status" value="1"/>
</dbReference>
<evidence type="ECO:0000256" key="4">
    <source>
        <dbReference type="ARBA" id="ARBA00023012"/>
    </source>
</evidence>
<dbReference type="FunFam" id="3.30.565.10:FF:000010">
    <property type="entry name" value="Sensor histidine kinase RcsC"/>
    <property type="match status" value="1"/>
</dbReference>
<dbReference type="InterPro" id="IPR036097">
    <property type="entry name" value="HisK_dim/P_sf"/>
</dbReference>
<keyword evidence="6" id="KW-1133">Transmembrane helix</keyword>
<dbReference type="Pfam" id="PF00512">
    <property type="entry name" value="HisKA"/>
    <property type="match status" value="1"/>
</dbReference>
<keyword evidence="6" id="KW-0472">Membrane</keyword>
<dbReference type="SMART" id="SM00448">
    <property type="entry name" value="REC"/>
    <property type="match status" value="1"/>
</dbReference>
<keyword evidence="6" id="KW-0812">Transmembrane</keyword>
<evidence type="ECO:0000259" key="8">
    <source>
        <dbReference type="PROSITE" id="PS50110"/>
    </source>
</evidence>
<dbReference type="RefSeq" id="WP_061094228.1">
    <property type="nucleotide sequence ID" value="NZ_CP014323.1"/>
</dbReference>
<dbReference type="PROSITE" id="PS50110">
    <property type="entry name" value="RESPONSE_REGULATORY"/>
    <property type="match status" value="1"/>
</dbReference>
<dbReference type="SUPFAM" id="SSF55874">
    <property type="entry name" value="ATPase domain of HSP90 chaperone/DNA topoisomerase II/histidine kinase"/>
    <property type="match status" value="1"/>
</dbReference>
<dbReference type="SUPFAM" id="SSF47384">
    <property type="entry name" value="Homodimeric domain of signal transducing histidine kinase"/>
    <property type="match status" value="1"/>
</dbReference>
<dbReference type="InterPro" id="IPR036890">
    <property type="entry name" value="HATPase_C_sf"/>
</dbReference>
<evidence type="ECO:0000259" key="7">
    <source>
        <dbReference type="PROSITE" id="PS50109"/>
    </source>
</evidence>
<keyword evidence="9" id="KW-0238">DNA-binding</keyword>
<evidence type="ECO:0000256" key="1">
    <source>
        <dbReference type="ARBA" id="ARBA00000085"/>
    </source>
</evidence>
<dbReference type="CDD" id="cd00082">
    <property type="entry name" value="HisKA"/>
    <property type="match status" value="1"/>
</dbReference>
<reference evidence="9 10" key="1">
    <citation type="submission" date="2015-12" db="EMBL/GenBank/DDBJ databases">
        <authorList>
            <person name="Shamseldin A."/>
            <person name="Moawad H."/>
            <person name="Abd El-Rahim W.M."/>
            <person name="Sadowsky M.J."/>
        </authorList>
    </citation>
    <scope>NUCLEOTIDE SEQUENCE [LARGE SCALE GENOMIC DNA]</scope>
    <source>
        <strain evidence="9 10">D7</strain>
    </source>
</reference>
<dbReference type="Gene3D" id="1.10.287.130">
    <property type="match status" value="1"/>
</dbReference>